<dbReference type="InterPro" id="IPR000415">
    <property type="entry name" value="Nitroreductase-like"/>
</dbReference>
<keyword evidence="3" id="KW-0472">Membrane</keyword>
<evidence type="ECO:0000256" key="3">
    <source>
        <dbReference type="SAM" id="Phobius"/>
    </source>
</evidence>
<keyword evidence="2" id="KW-0560">Oxidoreductase</keyword>
<dbReference type="InterPro" id="IPR029478">
    <property type="entry name" value="TM1586_NiRdase"/>
</dbReference>
<dbReference type="Gene3D" id="3.40.109.10">
    <property type="entry name" value="NADH Oxidase"/>
    <property type="match status" value="1"/>
</dbReference>
<dbReference type="EMBL" id="CP041614">
    <property type="protein sequence ID" value="QDO83951.1"/>
    <property type="molecule type" value="Genomic_DNA"/>
</dbReference>
<organism evidence="5 6">
    <name type="scientific">Shewanella psychropiezotolerans</name>
    <dbReference type="NCBI Taxonomy" id="2593655"/>
    <lineage>
        <taxon>Bacteria</taxon>
        <taxon>Pseudomonadati</taxon>
        <taxon>Pseudomonadota</taxon>
        <taxon>Gammaproteobacteria</taxon>
        <taxon>Alteromonadales</taxon>
        <taxon>Shewanellaceae</taxon>
        <taxon>Shewanella</taxon>
    </lineage>
</organism>
<keyword evidence="6" id="KW-1185">Reference proteome</keyword>
<name>A0ABX5WXW9_9GAMM</name>
<evidence type="ECO:0000256" key="1">
    <source>
        <dbReference type="ARBA" id="ARBA00007118"/>
    </source>
</evidence>
<feature type="domain" description="Putative nitroreductase TM1586" evidence="4">
    <location>
        <begin position="120"/>
        <end position="291"/>
    </location>
</feature>
<dbReference type="SUPFAM" id="SSF55469">
    <property type="entry name" value="FMN-dependent nitroreductase-like"/>
    <property type="match status" value="1"/>
</dbReference>
<dbReference type="Proteomes" id="UP000315947">
    <property type="component" value="Chromosome"/>
</dbReference>
<dbReference type="PANTHER" id="PTHR43673:SF10">
    <property type="entry name" value="NADH DEHYDROGENASE_NAD(P)H NITROREDUCTASE XCC3605-RELATED"/>
    <property type="match status" value="1"/>
</dbReference>
<dbReference type="RefSeq" id="WP_144046317.1">
    <property type="nucleotide sequence ID" value="NZ_CP041614.1"/>
</dbReference>
<evidence type="ECO:0000313" key="5">
    <source>
        <dbReference type="EMBL" id="QDO83951.1"/>
    </source>
</evidence>
<feature type="transmembrane region" description="Helical" evidence="3">
    <location>
        <begin position="55"/>
        <end position="76"/>
    </location>
</feature>
<evidence type="ECO:0000313" key="6">
    <source>
        <dbReference type="Proteomes" id="UP000315947"/>
    </source>
</evidence>
<dbReference type="Pfam" id="PF14512">
    <property type="entry name" value="TM1586_NiRdase"/>
    <property type="match status" value="1"/>
</dbReference>
<feature type="transmembrane region" description="Helical" evidence="3">
    <location>
        <begin position="82"/>
        <end position="99"/>
    </location>
</feature>
<gene>
    <name evidence="5" type="ORF">FM037_12790</name>
</gene>
<comment type="similarity">
    <text evidence="1">Belongs to the nitroreductase family.</text>
</comment>
<keyword evidence="3" id="KW-1133">Transmembrane helix</keyword>
<reference evidence="5 6" key="1">
    <citation type="submission" date="2019-07" db="EMBL/GenBank/DDBJ databases">
        <title>Shewanella sp. YLB-06 whole genomic sequence.</title>
        <authorList>
            <person name="Yu L."/>
        </authorList>
    </citation>
    <scope>NUCLEOTIDE SEQUENCE [LARGE SCALE GENOMIC DNA]</scope>
    <source>
        <strain evidence="5 6">YLB-06</strain>
    </source>
</reference>
<proteinExistence type="inferred from homology"/>
<evidence type="ECO:0000256" key="2">
    <source>
        <dbReference type="ARBA" id="ARBA00023002"/>
    </source>
</evidence>
<sequence length="404" mass="46064">MTNSHHNRKSDIIYAALGANERDIVDKIKLPWLRRFLIRFVGVKLRLQFTGWLQYLMPVPIVLGLYIMSGLLYLLLPSVATIFVLLPTLLLAIILFDIVTTRLRIRLPEPLPKSNEESDVFSLMRNRRSCRSYQTRPLTDEHEQALLESVTRHLKEPKFSESNIRLEWVHAPLTIWPVVNARHFLIAIAPAKYDRKAVLDIGKTLQKVVIDVTRMGLGSCWIGPGADHNSVKSVLNERFDENKDAIICVCAIGYKSWYTPLFIRIFNAQFHKRLPLESLFFSDNDLTQPLKTTGESFIQYERCFESCQWSPSSYNGQTTRCVGTQIADDQLRVDFYAATSSRYYAAVATGIWCANWEMGCDELGQGGSFRILSTTERGISAPQNVNELPHYDVSWISKDTLPAG</sequence>
<accession>A0ABX5WXW9</accession>
<evidence type="ECO:0000259" key="4">
    <source>
        <dbReference type="Pfam" id="PF14512"/>
    </source>
</evidence>
<keyword evidence="3" id="KW-0812">Transmembrane</keyword>
<dbReference type="PANTHER" id="PTHR43673">
    <property type="entry name" value="NAD(P)H NITROREDUCTASE YDGI-RELATED"/>
    <property type="match status" value="1"/>
</dbReference>
<protein>
    <submittedName>
        <fullName evidence="5">Nitroreductase</fullName>
    </submittedName>
</protein>